<reference evidence="1" key="1">
    <citation type="submission" date="2022-12" db="EMBL/GenBank/DDBJ databases">
        <title>Paracoccus sp. EF6 isolated from a lake water.</title>
        <authorList>
            <person name="Liu H."/>
        </authorList>
    </citation>
    <scope>NUCLEOTIDE SEQUENCE</scope>
    <source>
        <strain evidence="1">EF6</strain>
    </source>
</reference>
<evidence type="ECO:0000313" key="1">
    <source>
        <dbReference type="EMBL" id="MCZ0962546.1"/>
    </source>
</evidence>
<sequence length="784" mass="83646">MTPDQERLARREASPALLRLSHALSRLGGVLTVMNTGAHPDDEQSGLMAWLRFGLGHRVVIACSTRGEGGQNALGPERGGLLGAIRTREMEEAARVLDCDVAWLGFGPGDAVHDFGFSKDGDATFARWGRHLIVARLARAYRIYRPDVVLPTFLDVPGQHGHHRAMTRAAAEAIGLAADPAALRDRPEAPWTVTHHYLPAWSGGGGTYDDALPPPQATLEITADAQDPTTGVAHAEIGQWSRARHASQGMGQWSGASQRTWGLHRVGGGAEVRLAQSLPQTLGDLADLAGPAGNAIHHAAGCVSLAQASFPDRARIREELAQADAALQDAERAATPAFMNKHGHRLARKRREIGVALAEAAGLSPLAWVQPAGLRPGGTAKLRVEHAIPPAACDMTITPMLPQGVAAPAMALTKASTELELRVAEDAPLTDAFHPGFDPLGGNGPAWLRVEATISGRPLQFAVDLEHPLEVLPTQEVALHPARLVRLTEDREPLTVTVTGTPELDLPPGWHLAQEGSRLTITPPAATPPGIVTIPATVGGCPAHSVATASYPHVGTVRQLVPATLHVLTLDLARPHGARIAYVGSGDSVGNWLRQLGLDVTLLDEIAPDEDFLAYTTVLVGVVAFGNRPDLAAATQRLHAFVRHGGHLVTLYQRPDQGWYPDSTPPCRVMVGTPSLRWRITDPAAPVTILEPDHPLLSGPNRIGAGDFDGWDKERGLYFAAQWADPYVPLLAMADPGEDPLHGALISGRIGRGRHTHTGLVLHHQMDRLVPGAFRLMCNLIQPA</sequence>
<dbReference type="SUPFAM" id="SSF102588">
    <property type="entry name" value="LmbE-like"/>
    <property type="match status" value="1"/>
</dbReference>
<dbReference type="Gene3D" id="3.40.50.10320">
    <property type="entry name" value="LmbE-like"/>
    <property type="match status" value="1"/>
</dbReference>
<dbReference type="SUPFAM" id="SSF52317">
    <property type="entry name" value="Class I glutamine amidotransferase-like"/>
    <property type="match status" value="1"/>
</dbReference>
<dbReference type="Pfam" id="PF02585">
    <property type="entry name" value="PIG-L"/>
    <property type="match status" value="1"/>
</dbReference>
<organism evidence="1 2">
    <name type="scientific">Paracoccus benzoatiresistens</name>
    <dbReference type="NCBI Taxonomy" id="2997341"/>
    <lineage>
        <taxon>Bacteria</taxon>
        <taxon>Pseudomonadati</taxon>
        <taxon>Pseudomonadota</taxon>
        <taxon>Alphaproteobacteria</taxon>
        <taxon>Rhodobacterales</taxon>
        <taxon>Paracoccaceae</taxon>
        <taxon>Paracoccus</taxon>
    </lineage>
</organism>
<gene>
    <name evidence="1" type="ORF">OU682_13045</name>
</gene>
<dbReference type="EMBL" id="JAPTYD010000018">
    <property type="protein sequence ID" value="MCZ0962546.1"/>
    <property type="molecule type" value="Genomic_DNA"/>
</dbReference>
<dbReference type="InterPro" id="IPR003737">
    <property type="entry name" value="GlcNAc_PI_deacetylase-related"/>
</dbReference>
<comment type="caution">
    <text evidence="1">The sequence shown here is derived from an EMBL/GenBank/DDBJ whole genome shotgun (WGS) entry which is preliminary data.</text>
</comment>
<dbReference type="Proteomes" id="UP001149822">
    <property type="component" value="Unassembled WGS sequence"/>
</dbReference>
<name>A0ABT4J7Z7_9RHOB</name>
<dbReference type="InterPro" id="IPR024078">
    <property type="entry name" value="LmbE-like_dom_sf"/>
</dbReference>
<dbReference type="RefSeq" id="WP_268942583.1">
    <property type="nucleotide sequence ID" value="NZ_JAPTYD010000018.1"/>
</dbReference>
<proteinExistence type="predicted"/>
<accession>A0ABT4J7Z7</accession>
<evidence type="ECO:0000313" key="2">
    <source>
        <dbReference type="Proteomes" id="UP001149822"/>
    </source>
</evidence>
<protein>
    <submittedName>
        <fullName evidence="1">PIG-L family deacetylase</fullName>
    </submittedName>
</protein>
<keyword evidence="2" id="KW-1185">Reference proteome</keyword>
<dbReference type="InterPro" id="IPR029062">
    <property type="entry name" value="Class_I_gatase-like"/>
</dbReference>